<organism evidence="1 2">
    <name type="scientific">Ataeniobius toweri</name>
    <dbReference type="NCBI Taxonomy" id="208326"/>
    <lineage>
        <taxon>Eukaryota</taxon>
        <taxon>Metazoa</taxon>
        <taxon>Chordata</taxon>
        <taxon>Craniata</taxon>
        <taxon>Vertebrata</taxon>
        <taxon>Euteleostomi</taxon>
        <taxon>Actinopterygii</taxon>
        <taxon>Neopterygii</taxon>
        <taxon>Teleostei</taxon>
        <taxon>Neoteleostei</taxon>
        <taxon>Acanthomorphata</taxon>
        <taxon>Ovalentaria</taxon>
        <taxon>Atherinomorphae</taxon>
        <taxon>Cyprinodontiformes</taxon>
        <taxon>Goodeidae</taxon>
        <taxon>Ataeniobius</taxon>
    </lineage>
</organism>
<evidence type="ECO:0000313" key="1">
    <source>
        <dbReference type="EMBL" id="MED6261651.1"/>
    </source>
</evidence>
<accession>A0ABU7CFB6</accession>
<proteinExistence type="predicted"/>
<comment type="caution">
    <text evidence="1">The sequence shown here is derived from an EMBL/GenBank/DDBJ whole genome shotgun (WGS) entry which is preliminary data.</text>
</comment>
<dbReference type="Proteomes" id="UP001345963">
    <property type="component" value="Unassembled WGS sequence"/>
</dbReference>
<gene>
    <name evidence="1" type="ORF">ATANTOWER_008027</name>
</gene>
<sequence length="95" mass="10535">MLRTQICSFYKRTSRIIFSVGSAQVSKLLRLTCERTWLTLQDNPPGSISRARKTGLPGPTYLPDTFPEFPSILSPLADLQVSTSASSCFQYSNTS</sequence>
<keyword evidence="2" id="KW-1185">Reference proteome</keyword>
<name>A0ABU7CFB6_9TELE</name>
<dbReference type="EMBL" id="JAHUTI010090459">
    <property type="protein sequence ID" value="MED6261651.1"/>
    <property type="molecule type" value="Genomic_DNA"/>
</dbReference>
<evidence type="ECO:0000313" key="2">
    <source>
        <dbReference type="Proteomes" id="UP001345963"/>
    </source>
</evidence>
<reference evidence="1 2" key="1">
    <citation type="submission" date="2021-07" db="EMBL/GenBank/DDBJ databases">
        <authorList>
            <person name="Palmer J.M."/>
        </authorList>
    </citation>
    <scope>NUCLEOTIDE SEQUENCE [LARGE SCALE GENOMIC DNA]</scope>
    <source>
        <strain evidence="1 2">AT_MEX2019</strain>
        <tissue evidence="1">Muscle</tissue>
    </source>
</reference>
<protein>
    <submittedName>
        <fullName evidence="1">Uncharacterized protein</fullName>
    </submittedName>
</protein>